<feature type="domain" description="NADH:flavin oxidoreductase/NADH oxidase N-terminal" evidence="10">
    <location>
        <begin position="8"/>
        <end position="353"/>
    </location>
</feature>
<dbReference type="InterPro" id="IPR013785">
    <property type="entry name" value="Aldolase_TIM"/>
</dbReference>
<dbReference type="InterPro" id="IPR051793">
    <property type="entry name" value="NADH:flavin_oxidoreductase"/>
</dbReference>
<proteinExistence type="inferred from homology"/>
<dbReference type="InterPro" id="IPR036188">
    <property type="entry name" value="FAD/NAD-bd_sf"/>
</dbReference>
<keyword evidence="7" id="KW-0560">Oxidoreductase</keyword>
<evidence type="ECO:0000256" key="5">
    <source>
        <dbReference type="ARBA" id="ARBA00022643"/>
    </source>
</evidence>
<dbReference type="Gene3D" id="3.40.50.720">
    <property type="entry name" value="NAD(P)-binding Rossmann-like Domain"/>
    <property type="match status" value="1"/>
</dbReference>
<evidence type="ECO:0000256" key="2">
    <source>
        <dbReference type="ARBA" id="ARBA00001966"/>
    </source>
</evidence>
<organism evidence="12 13">
    <name type="scientific">Brotonthovivens ammoniilytica</name>
    <dbReference type="NCBI Taxonomy" id="2981725"/>
    <lineage>
        <taxon>Bacteria</taxon>
        <taxon>Bacillati</taxon>
        <taxon>Bacillota</taxon>
        <taxon>Clostridia</taxon>
        <taxon>Lachnospirales</taxon>
        <taxon>Lachnospiraceae</taxon>
        <taxon>Brotonthovivens</taxon>
    </lineage>
</organism>
<dbReference type="Pfam" id="PF00724">
    <property type="entry name" value="Oxidored_FMN"/>
    <property type="match status" value="1"/>
</dbReference>
<evidence type="ECO:0000256" key="3">
    <source>
        <dbReference type="ARBA" id="ARBA00011048"/>
    </source>
</evidence>
<dbReference type="Gene3D" id="3.20.20.70">
    <property type="entry name" value="Aldolase class I"/>
    <property type="match status" value="1"/>
</dbReference>
<dbReference type="SUPFAM" id="SSF51905">
    <property type="entry name" value="FAD/NAD(P)-binding domain"/>
    <property type="match status" value="1"/>
</dbReference>
<evidence type="ECO:0000256" key="4">
    <source>
        <dbReference type="ARBA" id="ARBA00022630"/>
    </source>
</evidence>
<keyword evidence="4" id="KW-0285">Flavoprotein</keyword>
<evidence type="ECO:0000256" key="6">
    <source>
        <dbReference type="ARBA" id="ARBA00022723"/>
    </source>
</evidence>
<dbReference type="EMBL" id="JAOQJQ010000001">
    <property type="protein sequence ID" value="MCU6760845.1"/>
    <property type="molecule type" value="Genomic_DNA"/>
</dbReference>
<dbReference type="Gene3D" id="3.50.50.60">
    <property type="entry name" value="FAD/NAD(P)-binding domain"/>
    <property type="match status" value="1"/>
</dbReference>
<dbReference type="SUPFAM" id="SSF51395">
    <property type="entry name" value="FMN-linked oxidoreductases"/>
    <property type="match status" value="1"/>
</dbReference>
<keyword evidence="6" id="KW-0479">Metal-binding</keyword>
<evidence type="ECO:0000256" key="7">
    <source>
        <dbReference type="ARBA" id="ARBA00023002"/>
    </source>
</evidence>
<sequence>MNQNYPNLFRSLTIRNHTYRNRIQTAPTMFAQACFMPDIAENVMRMIECRAAGGAAAVCVGEVGVNSKEGSCFNLVPVDYKEHSGKFFDAAAQYARRIKKHGALAFAEFSHEGQDANQLAFNAIWGGTDNSSGHVAYGPVDLVRPDGGVVKAFDEESMEALCRDMEHCCSFMKAAGFDGVLLHGGHGFLIQQFISPLFNKREDEYGGSIENRAKFPIRIFEAMRKGLGEDMILELRLSAEDKLPGGMTIKDVVEFAKLIDGKVDVFQVSCGIKLMGNRTNTFSDMYDIHGVNVEYARQIKAVMKKTKVSVIGGLNDPQQCEEIIAAGAADLVVLGRQAFADPEFANKAAAGKADTIRRCVRCFQCYPGAPEHETDVDIFHDLSPEEAAKASSPASMGKCAINPHSNLALYEDEYPAPERSRKVLIIGGGAGGMQAAITAKARGHKVIIFERSDRLGGILNFTDYDSCKADLHNFKELLIKEAEEAADELYLNQAVTKEAIDNISPDYVMIAIGSHCFPLQIAGSEKMMDVLDVFTENPVIGEKVVIIGGGNSGCETGILLAEMKKDVTVLEMANRLSPSCMGCYRAAMIDEMDKRGVKYATEVRCTEITDAGVKAVGRDNQELFYPADTVINACGMSANATEDIEKMCGQIPYMKIGDCEHVGKVGDAVSAGHIAALKIV</sequence>
<dbReference type="Proteomes" id="UP001652442">
    <property type="component" value="Unassembled WGS sequence"/>
</dbReference>
<dbReference type="RefSeq" id="WP_158423726.1">
    <property type="nucleotide sequence ID" value="NZ_JAOQJQ010000001.1"/>
</dbReference>
<name>A0ABT2TF85_9FIRM</name>
<protein>
    <submittedName>
        <fullName evidence="12">FAD-dependent oxidoreductase</fullName>
    </submittedName>
</protein>
<dbReference type="InterPro" id="IPR001155">
    <property type="entry name" value="OxRdtase_FMN_N"/>
</dbReference>
<evidence type="ECO:0000256" key="9">
    <source>
        <dbReference type="ARBA" id="ARBA00023014"/>
    </source>
</evidence>
<feature type="domain" description="FAD/NAD(P)-binding" evidence="11">
    <location>
        <begin position="422"/>
        <end position="641"/>
    </location>
</feature>
<evidence type="ECO:0000256" key="1">
    <source>
        <dbReference type="ARBA" id="ARBA00001917"/>
    </source>
</evidence>
<gene>
    <name evidence="12" type="ORF">OCV88_00675</name>
</gene>
<dbReference type="PRINTS" id="PR00368">
    <property type="entry name" value="FADPNR"/>
</dbReference>
<evidence type="ECO:0000259" key="10">
    <source>
        <dbReference type="Pfam" id="PF00724"/>
    </source>
</evidence>
<comment type="caution">
    <text evidence="12">The sequence shown here is derived from an EMBL/GenBank/DDBJ whole genome shotgun (WGS) entry which is preliminary data.</text>
</comment>
<evidence type="ECO:0000313" key="13">
    <source>
        <dbReference type="Proteomes" id="UP001652442"/>
    </source>
</evidence>
<comment type="cofactor">
    <cofactor evidence="1">
        <name>FMN</name>
        <dbReference type="ChEBI" id="CHEBI:58210"/>
    </cofactor>
</comment>
<dbReference type="PANTHER" id="PTHR42917">
    <property type="entry name" value="2,4-DIENOYL-COA REDUCTASE"/>
    <property type="match status" value="1"/>
</dbReference>
<dbReference type="PANTHER" id="PTHR42917:SF2">
    <property type="entry name" value="2,4-DIENOYL-COA REDUCTASE [(2E)-ENOYL-COA-PRODUCING]"/>
    <property type="match status" value="1"/>
</dbReference>
<comment type="similarity">
    <text evidence="3">In the N-terminal section; belongs to the NADH:flavin oxidoreductase/NADH oxidase family.</text>
</comment>
<evidence type="ECO:0000313" key="12">
    <source>
        <dbReference type="EMBL" id="MCU6760845.1"/>
    </source>
</evidence>
<keyword evidence="5" id="KW-0288">FMN</keyword>
<reference evidence="12 13" key="1">
    <citation type="journal article" date="2021" name="ISME Commun">
        <title>Automated analysis of genomic sequences facilitates high-throughput and comprehensive description of bacteria.</title>
        <authorList>
            <person name="Hitch T.C.A."/>
        </authorList>
    </citation>
    <scope>NUCLEOTIDE SEQUENCE [LARGE SCALE GENOMIC DNA]</scope>
    <source>
        <strain evidence="12 13">Sanger_109</strain>
    </source>
</reference>
<keyword evidence="13" id="KW-1185">Reference proteome</keyword>
<keyword evidence="9" id="KW-0411">Iron-sulfur</keyword>
<dbReference type="InterPro" id="IPR023753">
    <property type="entry name" value="FAD/NAD-binding_dom"/>
</dbReference>
<evidence type="ECO:0000259" key="11">
    <source>
        <dbReference type="Pfam" id="PF07992"/>
    </source>
</evidence>
<keyword evidence="8" id="KW-0408">Iron</keyword>
<accession>A0ABT2TF85</accession>
<dbReference type="PRINTS" id="PR00469">
    <property type="entry name" value="PNDRDTASEII"/>
</dbReference>
<evidence type="ECO:0000256" key="8">
    <source>
        <dbReference type="ARBA" id="ARBA00023004"/>
    </source>
</evidence>
<dbReference type="Pfam" id="PF07992">
    <property type="entry name" value="Pyr_redox_2"/>
    <property type="match status" value="1"/>
</dbReference>
<comment type="cofactor">
    <cofactor evidence="2">
        <name>[4Fe-4S] cluster</name>
        <dbReference type="ChEBI" id="CHEBI:49883"/>
    </cofactor>
</comment>